<reference evidence="3" key="1">
    <citation type="submission" date="2022-09" db="EMBL/GenBank/DDBJ databases">
        <authorList>
            <person name="Yuan C."/>
            <person name="Ke Z."/>
        </authorList>
    </citation>
    <scope>NUCLEOTIDE SEQUENCE</scope>
    <source>
        <strain evidence="3">LB-8</strain>
    </source>
</reference>
<dbReference type="InterPro" id="IPR039329">
    <property type="entry name" value="SIAE"/>
</dbReference>
<dbReference type="GO" id="GO:0001681">
    <property type="term" value="F:sialate O-acetylesterase activity"/>
    <property type="evidence" value="ECO:0007669"/>
    <property type="project" value="InterPro"/>
</dbReference>
<dbReference type="EMBL" id="JAOTIF010000010">
    <property type="protein sequence ID" value="MCU7550203.1"/>
    <property type="molecule type" value="Genomic_DNA"/>
</dbReference>
<proteinExistence type="predicted"/>
<feature type="domain" description="Sialate O-acetylesterase" evidence="2">
    <location>
        <begin position="108"/>
        <end position="352"/>
    </location>
</feature>
<protein>
    <submittedName>
        <fullName evidence="3">Sialate O-acetylesterase</fullName>
    </submittedName>
</protein>
<dbReference type="PANTHER" id="PTHR22901">
    <property type="entry name" value="SIALATE O-ACETYLESTERASE"/>
    <property type="match status" value="1"/>
</dbReference>
<dbReference type="RefSeq" id="WP_279297642.1">
    <property type="nucleotide sequence ID" value="NZ_JAOTIF010000010.1"/>
</dbReference>
<name>A0A9X2XZ52_9BACT</name>
<dbReference type="AlphaFoldDB" id="A0A9X2XZ52"/>
<dbReference type="SUPFAM" id="SSF52266">
    <property type="entry name" value="SGNH hydrolase"/>
    <property type="match status" value="1"/>
</dbReference>
<reference evidence="3" key="2">
    <citation type="submission" date="2023-04" db="EMBL/GenBank/DDBJ databases">
        <title>Paracnuella aquatica gen. nov., sp. nov., a member of the family Chitinophagaceae isolated from a hot spring.</title>
        <authorList>
            <person name="Wang C."/>
        </authorList>
    </citation>
    <scope>NUCLEOTIDE SEQUENCE</scope>
    <source>
        <strain evidence="3">LB-8</strain>
    </source>
</reference>
<accession>A0A9X2XZ52</accession>
<evidence type="ECO:0000313" key="3">
    <source>
        <dbReference type="EMBL" id="MCU7550203.1"/>
    </source>
</evidence>
<dbReference type="InterPro" id="IPR036514">
    <property type="entry name" value="SGNH_hydro_sf"/>
</dbReference>
<dbReference type="Proteomes" id="UP001155483">
    <property type="component" value="Unassembled WGS sequence"/>
</dbReference>
<gene>
    <name evidence="3" type="ORF">OCK74_13860</name>
</gene>
<dbReference type="GO" id="GO:0005975">
    <property type="term" value="P:carbohydrate metabolic process"/>
    <property type="evidence" value="ECO:0007669"/>
    <property type="project" value="TreeGrafter"/>
</dbReference>
<organism evidence="3 4">
    <name type="scientific">Paraflavisolibacter caeni</name>
    <dbReference type="NCBI Taxonomy" id="2982496"/>
    <lineage>
        <taxon>Bacteria</taxon>
        <taxon>Pseudomonadati</taxon>
        <taxon>Bacteroidota</taxon>
        <taxon>Chitinophagia</taxon>
        <taxon>Chitinophagales</taxon>
        <taxon>Chitinophagaceae</taxon>
        <taxon>Paraflavisolibacter</taxon>
    </lineage>
</organism>
<sequence>MKKRSYLFTIMFSLLAGLPTLFAQLRLPAIIGSHMVLQQNSDVKLWGWCAPSEKIKINTTWDTTTYSAVGSGNAKWSVTVKTPAAGGPYKISIQGNSSIELDDVMVGEVWVCSGQSNMEMNVNWGLPYQDEVAHANNKSIRFFHIPKATAAYPQDDVAAKWVVCNPEDMKRFSAVGYFFGKKIQQELNAPVGLINASWGGTPAEVWTPEEPVEKDPILKQAAQLLNASQWWPVQPGFSYNAMIHPLTSYTIAGSIWYQGEGNTGVANSYQSLFTTMIGAWRKAWHKEFPFYYVQIAPFAGYGNMNVAPLLRESQTKSRTYPNTGMVVVSDLVDNVNDIHPKMKKEVGLRLANYALVQTYGKSGLPYKSPVYQSMSVEKDKIRISFDQVGSGLISKGGAPTEFYIAGEDQQFVPAQAKIEGSSVVVWNKEVKKPVAVRFGFSNGAMPNLFTKDGLPVNLFRTDDWPVDTPVVKK</sequence>
<dbReference type="Gene3D" id="3.40.50.1110">
    <property type="entry name" value="SGNH hydrolase"/>
    <property type="match status" value="1"/>
</dbReference>
<dbReference type="Pfam" id="PF03629">
    <property type="entry name" value="SASA"/>
    <property type="match status" value="1"/>
</dbReference>
<evidence type="ECO:0000256" key="1">
    <source>
        <dbReference type="ARBA" id="ARBA00022801"/>
    </source>
</evidence>
<keyword evidence="1" id="KW-0378">Hydrolase</keyword>
<comment type="caution">
    <text evidence="3">The sequence shown here is derived from an EMBL/GenBank/DDBJ whole genome shotgun (WGS) entry which is preliminary data.</text>
</comment>
<evidence type="ECO:0000259" key="2">
    <source>
        <dbReference type="Pfam" id="PF03629"/>
    </source>
</evidence>
<evidence type="ECO:0000313" key="4">
    <source>
        <dbReference type="Proteomes" id="UP001155483"/>
    </source>
</evidence>
<dbReference type="InterPro" id="IPR005181">
    <property type="entry name" value="SASA"/>
</dbReference>
<dbReference type="PANTHER" id="PTHR22901:SF0">
    <property type="entry name" value="SIALATE O-ACETYLESTERASE"/>
    <property type="match status" value="1"/>
</dbReference>
<keyword evidence="4" id="KW-1185">Reference proteome</keyword>